<reference evidence="1" key="1">
    <citation type="submission" date="2020-04" db="EMBL/GenBank/DDBJ databases">
        <authorList>
            <person name="Chiriac C."/>
            <person name="Salcher M."/>
            <person name="Ghai R."/>
            <person name="Kavagutti S V."/>
        </authorList>
    </citation>
    <scope>NUCLEOTIDE SEQUENCE</scope>
</reference>
<accession>A0A6J5P3R3</accession>
<evidence type="ECO:0000313" key="1">
    <source>
        <dbReference type="EMBL" id="CAB4164616.1"/>
    </source>
</evidence>
<organism evidence="1">
    <name type="scientific">uncultured Caudovirales phage</name>
    <dbReference type="NCBI Taxonomy" id="2100421"/>
    <lineage>
        <taxon>Viruses</taxon>
        <taxon>Duplodnaviria</taxon>
        <taxon>Heunggongvirae</taxon>
        <taxon>Uroviricota</taxon>
        <taxon>Caudoviricetes</taxon>
        <taxon>Peduoviridae</taxon>
        <taxon>Maltschvirus</taxon>
        <taxon>Maltschvirus maltsch</taxon>
    </lineage>
</organism>
<dbReference type="EMBL" id="LR796766">
    <property type="protein sequence ID" value="CAB4164616.1"/>
    <property type="molecule type" value="Genomic_DNA"/>
</dbReference>
<proteinExistence type="predicted"/>
<name>A0A6J5P3R3_9CAUD</name>
<protein>
    <submittedName>
        <fullName evidence="1">Uncharacterized protein</fullName>
    </submittedName>
</protein>
<sequence length="32" mass="3338">MSDNIILKEIAIAKLVALGLTEEELKAIGIGA</sequence>
<gene>
    <name evidence="1" type="ORF">UFOVP828_52</name>
</gene>